<dbReference type="RefSeq" id="WP_150590757.1">
    <property type="nucleotide sequence ID" value="NZ_CABPSH010000010.1"/>
</dbReference>
<keyword evidence="3" id="KW-1185">Reference proteome</keyword>
<sequence>MAKGSAPGERRGGRKKGTPNKATADIKALAQQFGPEAIQKLVSIMHTSESDQACIAAVKELLDRGYGKAMQGVELTGKDGQPVQFKQIERVIVRSKD</sequence>
<evidence type="ECO:0000313" key="3">
    <source>
        <dbReference type="Proteomes" id="UP000400981"/>
    </source>
</evidence>
<accession>A0A5E4X5A6</accession>
<dbReference type="EMBL" id="CABPSH010000010">
    <property type="protein sequence ID" value="VVE31466.1"/>
    <property type="molecule type" value="Genomic_DNA"/>
</dbReference>
<name>A0A5E4X5A6_9BURK</name>
<proteinExistence type="predicted"/>
<reference evidence="2 3" key="1">
    <citation type="submission" date="2019-08" db="EMBL/GenBank/DDBJ databases">
        <authorList>
            <person name="Peeters C."/>
        </authorList>
    </citation>
    <scope>NUCLEOTIDE SEQUENCE [LARGE SCALE GENOMIC DNA]</scope>
    <source>
        <strain evidence="2 3">LMG 31012</strain>
    </source>
</reference>
<feature type="region of interest" description="Disordered" evidence="1">
    <location>
        <begin position="1"/>
        <end position="22"/>
    </location>
</feature>
<evidence type="ECO:0000256" key="1">
    <source>
        <dbReference type="SAM" id="MobiDB-lite"/>
    </source>
</evidence>
<dbReference type="AlphaFoldDB" id="A0A5E4X5A6"/>
<dbReference type="Proteomes" id="UP000400981">
    <property type="component" value="Unassembled WGS sequence"/>
</dbReference>
<dbReference type="OrthoDB" id="9134202at2"/>
<organism evidence="2 3">
    <name type="scientific">Pandoraea eparura</name>
    <dbReference type="NCBI Taxonomy" id="2508291"/>
    <lineage>
        <taxon>Bacteria</taxon>
        <taxon>Pseudomonadati</taxon>
        <taxon>Pseudomonadota</taxon>
        <taxon>Betaproteobacteria</taxon>
        <taxon>Burkholderiales</taxon>
        <taxon>Burkholderiaceae</taxon>
        <taxon>Pandoraea</taxon>
    </lineage>
</organism>
<gene>
    <name evidence="2" type="ORF">PEP31012_03700</name>
</gene>
<evidence type="ECO:0000313" key="2">
    <source>
        <dbReference type="EMBL" id="VVE31466.1"/>
    </source>
</evidence>
<protein>
    <submittedName>
        <fullName evidence="2">Uncharacterized protein</fullName>
    </submittedName>
</protein>